<protein>
    <submittedName>
        <fullName evidence="1">Uncharacterized protein</fullName>
    </submittedName>
</protein>
<reference evidence="1" key="1">
    <citation type="submission" date="2018-10" db="EMBL/GenBank/DDBJ databases">
        <title>Effector identification in a new, highly contiguous assembly of the strawberry crown rot pathogen Phytophthora cactorum.</title>
        <authorList>
            <person name="Armitage A.D."/>
            <person name="Nellist C.F."/>
            <person name="Bates H."/>
            <person name="Vickerstaff R.J."/>
            <person name="Harrison R.J."/>
        </authorList>
    </citation>
    <scope>NUCLEOTIDE SEQUENCE</scope>
    <source>
        <strain evidence="1">4040</strain>
    </source>
</reference>
<name>A0A8T1KWR1_9STRA</name>
<gene>
    <name evidence="1" type="ORF">PC117_g21890</name>
</gene>
<proteinExistence type="predicted"/>
<dbReference type="Proteomes" id="UP000736787">
    <property type="component" value="Unassembled WGS sequence"/>
</dbReference>
<dbReference type="AlphaFoldDB" id="A0A8T1KWR1"/>
<evidence type="ECO:0000313" key="2">
    <source>
        <dbReference type="Proteomes" id="UP000736787"/>
    </source>
</evidence>
<organism evidence="1 2">
    <name type="scientific">Phytophthora cactorum</name>
    <dbReference type="NCBI Taxonomy" id="29920"/>
    <lineage>
        <taxon>Eukaryota</taxon>
        <taxon>Sar</taxon>
        <taxon>Stramenopiles</taxon>
        <taxon>Oomycota</taxon>
        <taxon>Peronosporomycetes</taxon>
        <taxon>Peronosporales</taxon>
        <taxon>Peronosporaceae</taxon>
        <taxon>Phytophthora</taxon>
    </lineage>
</organism>
<accession>A0A8T1KWR1</accession>
<dbReference type="EMBL" id="RCMK01001146">
    <property type="protein sequence ID" value="KAG2900758.1"/>
    <property type="molecule type" value="Genomic_DNA"/>
</dbReference>
<evidence type="ECO:0000313" key="1">
    <source>
        <dbReference type="EMBL" id="KAG2900758.1"/>
    </source>
</evidence>
<sequence length="50" mass="5649">MPELEIAEWWLCGLSLELPKRFFFGFSPTAFGWIGALHARVDTGVAHTLE</sequence>
<comment type="caution">
    <text evidence="1">The sequence shown here is derived from an EMBL/GenBank/DDBJ whole genome shotgun (WGS) entry which is preliminary data.</text>
</comment>